<proteinExistence type="inferred from homology"/>
<dbReference type="SUPFAM" id="SSF88946">
    <property type="entry name" value="Sigma2 domain of RNA polymerase sigma factors"/>
    <property type="match status" value="1"/>
</dbReference>
<evidence type="ECO:0000256" key="3">
    <source>
        <dbReference type="ARBA" id="ARBA00023082"/>
    </source>
</evidence>
<dbReference type="GO" id="GO:0003677">
    <property type="term" value="F:DNA binding"/>
    <property type="evidence" value="ECO:0007669"/>
    <property type="project" value="UniProtKB-KW"/>
</dbReference>
<dbReference type="Gene3D" id="1.10.10.10">
    <property type="entry name" value="Winged helix-like DNA-binding domain superfamily/Winged helix DNA-binding domain"/>
    <property type="match status" value="1"/>
</dbReference>
<evidence type="ECO:0000313" key="11">
    <source>
        <dbReference type="Proteomes" id="UP000195072"/>
    </source>
</evidence>
<dbReference type="NCBIfam" id="TIGR02937">
    <property type="entry name" value="sigma70-ECF"/>
    <property type="match status" value="1"/>
</dbReference>
<keyword evidence="3" id="KW-0731">Sigma factor</keyword>
<evidence type="ECO:0000256" key="1">
    <source>
        <dbReference type="ARBA" id="ARBA00010641"/>
    </source>
</evidence>
<dbReference type="EMBL" id="LHZU01000138">
    <property type="protein sequence ID" value="KXV58379.1"/>
    <property type="molecule type" value="Genomic_DNA"/>
</dbReference>
<dbReference type="Pfam" id="PF08281">
    <property type="entry name" value="Sigma70_r4_2"/>
    <property type="match status" value="1"/>
</dbReference>
<gene>
    <name evidence="8" type="ORF">AD948_11920</name>
    <name evidence="9" type="ORF">HK16_18970</name>
</gene>
<dbReference type="Proteomes" id="UP000075360">
    <property type="component" value="Unassembled WGS sequence"/>
</dbReference>
<dbReference type="InterPro" id="IPR014284">
    <property type="entry name" value="RNA_pol_sigma-70_dom"/>
</dbReference>
<dbReference type="InterPro" id="IPR013325">
    <property type="entry name" value="RNA_pol_sigma_r2"/>
</dbReference>
<dbReference type="SUPFAM" id="SSF88659">
    <property type="entry name" value="Sigma3 and sigma4 domains of RNA polymerase sigma factors"/>
    <property type="match status" value="1"/>
</dbReference>
<dbReference type="GO" id="GO:0006352">
    <property type="term" value="P:DNA-templated transcription initiation"/>
    <property type="evidence" value="ECO:0007669"/>
    <property type="project" value="InterPro"/>
</dbReference>
<dbReference type="OrthoDB" id="9794372at2"/>
<evidence type="ECO:0000256" key="6">
    <source>
        <dbReference type="SAM" id="MobiDB-lite"/>
    </source>
</evidence>
<evidence type="ECO:0000256" key="2">
    <source>
        <dbReference type="ARBA" id="ARBA00023015"/>
    </source>
</evidence>
<dbReference type="GO" id="GO:0016987">
    <property type="term" value="F:sigma factor activity"/>
    <property type="evidence" value="ECO:0007669"/>
    <property type="project" value="UniProtKB-KW"/>
</dbReference>
<reference evidence="8 10" key="2">
    <citation type="submission" date="2015-06" db="EMBL/GenBank/DDBJ databases">
        <title>Improved classification and identification of acetic acid bacteria using matrix-assisted laser desorption/ionization time-of-flight mass spectrometry; Gluconobacter nephelii and Gluconobacter uchimurae are later heterotypic synonyms of Gluconobacter japonicus and Gluconobacter oxydans, respectively.</title>
        <authorList>
            <person name="Li L."/>
            <person name="Cleenwerck I."/>
            <person name="De Vuyst L."/>
            <person name="Vandamme P."/>
        </authorList>
    </citation>
    <scope>NUCLEOTIDE SEQUENCE [LARGE SCALE GENOMIC DNA]</scope>
    <source>
        <strain evidence="8 10">LMG 23690</strain>
    </source>
</reference>
<comment type="similarity">
    <text evidence="1">Belongs to the sigma-70 factor family. ECF subfamily.</text>
</comment>
<evidence type="ECO:0000259" key="7">
    <source>
        <dbReference type="Pfam" id="PF08281"/>
    </source>
</evidence>
<evidence type="ECO:0000313" key="9">
    <source>
        <dbReference type="EMBL" id="OUL65114.1"/>
    </source>
</evidence>
<feature type="region of interest" description="Disordered" evidence="6">
    <location>
        <begin position="19"/>
        <end position="40"/>
    </location>
</feature>
<dbReference type="Proteomes" id="UP000195072">
    <property type="component" value="Unassembled WGS sequence"/>
</dbReference>
<dbReference type="InterPro" id="IPR013249">
    <property type="entry name" value="RNA_pol_sigma70_r4_t2"/>
</dbReference>
<name>A0A149TZ92_9PROT</name>
<dbReference type="InterPro" id="IPR036388">
    <property type="entry name" value="WH-like_DNA-bd_sf"/>
</dbReference>
<dbReference type="PANTHER" id="PTHR43133:SF8">
    <property type="entry name" value="RNA POLYMERASE SIGMA FACTOR HI_1459-RELATED"/>
    <property type="match status" value="1"/>
</dbReference>
<evidence type="ECO:0000256" key="5">
    <source>
        <dbReference type="ARBA" id="ARBA00023163"/>
    </source>
</evidence>
<comment type="caution">
    <text evidence="8">The sequence shown here is derived from an EMBL/GenBank/DDBJ whole genome shotgun (WGS) entry which is preliminary data.</text>
</comment>
<keyword evidence="5" id="KW-0804">Transcription</keyword>
<keyword evidence="4" id="KW-0238">DNA-binding</keyword>
<dbReference type="PANTHER" id="PTHR43133">
    <property type="entry name" value="RNA POLYMERASE ECF-TYPE SIGMA FACTO"/>
    <property type="match status" value="1"/>
</dbReference>
<dbReference type="AlphaFoldDB" id="A0A149TZ92"/>
<evidence type="ECO:0000256" key="4">
    <source>
        <dbReference type="ARBA" id="ARBA00023125"/>
    </source>
</evidence>
<evidence type="ECO:0000313" key="10">
    <source>
        <dbReference type="Proteomes" id="UP000075360"/>
    </source>
</evidence>
<accession>A0A149TZ92</accession>
<dbReference type="EMBL" id="JOOZ01000085">
    <property type="protein sequence ID" value="OUL65114.1"/>
    <property type="molecule type" value="Genomic_DNA"/>
</dbReference>
<dbReference type="PATRIC" id="fig|446692.4.peg.926"/>
<keyword evidence="2" id="KW-0805">Transcription regulation</keyword>
<sequence length="208" mass="23806">MNASRPIPLLRDPFMLVEPPMKRRATPPEETAAKPSSPLPDTDHLAWIAQDVMPHENAVRQWLSRTLLPGVTEDDIIQECYARFCAAPFQDIQNGRAFFFSCARNLVIEYARKSKIRYLDADLGLEACNVADDRPNPEQNLAARQQLDWLREQMMTLPSPCKDVFILRKIYNHSHDYIAQSLGISRRAVERHIGRGLQKLIEAGKRSK</sequence>
<evidence type="ECO:0000313" key="8">
    <source>
        <dbReference type="EMBL" id="KXV58379.1"/>
    </source>
</evidence>
<dbReference type="InterPro" id="IPR039425">
    <property type="entry name" value="RNA_pol_sigma-70-like"/>
</dbReference>
<feature type="domain" description="RNA polymerase sigma factor 70 region 4 type 2" evidence="7">
    <location>
        <begin position="148"/>
        <end position="200"/>
    </location>
</feature>
<organism evidence="8 10">
    <name type="scientific">Acetobacter senegalensis</name>
    <dbReference type="NCBI Taxonomy" id="446692"/>
    <lineage>
        <taxon>Bacteria</taxon>
        <taxon>Pseudomonadati</taxon>
        <taxon>Pseudomonadota</taxon>
        <taxon>Alphaproteobacteria</taxon>
        <taxon>Acetobacterales</taxon>
        <taxon>Acetobacteraceae</taxon>
        <taxon>Acetobacter</taxon>
    </lineage>
</organism>
<dbReference type="RefSeq" id="WP_006559963.1">
    <property type="nucleotide sequence ID" value="NZ_JAIMFP010000001.1"/>
</dbReference>
<dbReference type="InterPro" id="IPR013324">
    <property type="entry name" value="RNA_pol_sigma_r3/r4-like"/>
</dbReference>
<reference evidence="9 11" key="1">
    <citation type="submission" date="2014-06" db="EMBL/GenBank/DDBJ databases">
        <authorList>
            <person name="Ju J."/>
            <person name="Zhang J."/>
        </authorList>
    </citation>
    <scope>NUCLEOTIDE SEQUENCE [LARGE SCALE GENOMIC DNA]</scope>
    <source>
        <strain evidence="9">DmL_050</strain>
    </source>
</reference>
<protein>
    <recommendedName>
        <fullName evidence="7">RNA polymerase sigma factor 70 region 4 type 2 domain-containing protein</fullName>
    </recommendedName>
</protein>